<accession>A0A839QXB7</accession>
<dbReference type="NCBIfam" id="TIGR00589">
    <property type="entry name" value="ogt"/>
    <property type="match status" value="1"/>
</dbReference>
<dbReference type="HAMAP" id="MF_00772">
    <property type="entry name" value="OGT"/>
    <property type="match status" value="1"/>
</dbReference>
<dbReference type="Pfam" id="PF01035">
    <property type="entry name" value="DNA_binding_1"/>
    <property type="match status" value="1"/>
</dbReference>
<dbReference type="InterPro" id="IPR036631">
    <property type="entry name" value="MGMT_N_sf"/>
</dbReference>
<feature type="compositionally biased region" description="Basic and acidic residues" evidence="10">
    <location>
        <begin position="34"/>
        <end position="43"/>
    </location>
</feature>
<dbReference type="InterPro" id="IPR008332">
    <property type="entry name" value="MethylG_MeTrfase_N"/>
</dbReference>
<dbReference type="FunFam" id="1.10.10.10:FF:000214">
    <property type="entry name" value="Methylated-DNA--protein-cysteine methyltransferase"/>
    <property type="match status" value="1"/>
</dbReference>
<comment type="caution">
    <text evidence="13">The sequence shown here is derived from an EMBL/GenBank/DDBJ whole genome shotgun (WGS) entry which is preliminary data.</text>
</comment>
<dbReference type="InterPro" id="IPR014048">
    <property type="entry name" value="MethylDNA_cys_MeTrfase_DNA-bd"/>
</dbReference>
<evidence type="ECO:0000313" key="14">
    <source>
        <dbReference type="Proteomes" id="UP000568050"/>
    </source>
</evidence>
<dbReference type="EMBL" id="JACHWP010000001">
    <property type="protein sequence ID" value="MBB3022621.1"/>
    <property type="molecule type" value="Genomic_DNA"/>
</dbReference>
<dbReference type="GO" id="GO:0032259">
    <property type="term" value="P:methylation"/>
    <property type="evidence" value="ECO:0007669"/>
    <property type="project" value="UniProtKB-KW"/>
</dbReference>
<keyword evidence="7 9" id="KW-0234">DNA repair</keyword>
<evidence type="ECO:0000256" key="8">
    <source>
        <dbReference type="ARBA" id="ARBA00049348"/>
    </source>
</evidence>
<comment type="miscellaneous">
    <text evidence="9">This enzyme catalyzes only one turnover and therefore is not strictly catalytic. According to one definition, an enzyme is a biocatalyst that acts repeatedly and over many reaction cycles.</text>
</comment>
<feature type="region of interest" description="Disordered" evidence="10">
    <location>
        <begin position="34"/>
        <end position="59"/>
    </location>
</feature>
<feature type="domain" description="Methylguanine DNA methyltransferase ribonuclease-like" evidence="12">
    <location>
        <begin position="5"/>
        <end position="85"/>
    </location>
</feature>
<keyword evidence="3 9" id="KW-0963">Cytoplasm</keyword>
<dbReference type="Gene3D" id="1.10.10.10">
    <property type="entry name" value="Winged helix-like DNA-binding domain superfamily/Winged helix DNA-binding domain"/>
    <property type="match status" value="1"/>
</dbReference>
<evidence type="ECO:0000256" key="4">
    <source>
        <dbReference type="ARBA" id="ARBA00022603"/>
    </source>
</evidence>
<dbReference type="InterPro" id="IPR036388">
    <property type="entry name" value="WH-like_DNA-bd_sf"/>
</dbReference>
<reference evidence="13 14" key="1">
    <citation type="submission" date="2020-08" db="EMBL/GenBank/DDBJ databases">
        <title>Sequencing the genomes of 1000 actinobacteria strains.</title>
        <authorList>
            <person name="Klenk H.-P."/>
        </authorList>
    </citation>
    <scope>NUCLEOTIDE SEQUENCE [LARGE SCALE GENOMIC DNA]</scope>
    <source>
        <strain evidence="13 14">DSM 23040</strain>
    </source>
</reference>
<dbReference type="PANTHER" id="PTHR10815:SF5">
    <property type="entry name" value="METHYLATED-DNA--PROTEIN-CYSTEINE METHYLTRANSFERASE"/>
    <property type="match status" value="1"/>
</dbReference>
<proteinExistence type="inferred from homology"/>
<comment type="catalytic activity">
    <reaction evidence="1 9">
        <text>a 4-O-methyl-thymidine in DNA + L-cysteinyl-[protein] = a thymidine in DNA + S-methyl-L-cysteinyl-[protein]</text>
        <dbReference type="Rhea" id="RHEA:53428"/>
        <dbReference type="Rhea" id="RHEA-COMP:10131"/>
        <dbReference type="Rhea" id="RHEA-COMP:10132"/>
        <dbReference type="Rhea" id="RHEA-COMP:13555"/>
        <dbReference type="Rhea" id="RHEA-COMP:13556"/>
        <dbReference type="ChEBI" id="CHEBI:29950"/>
        <dbReference type="ChEBI" id="CHEBI:82612"/>
        <dbReference type="ChEBI" id="CHEBI:137386"/>
        <dbReference type="ChEBI" id="CHEBI:137387"/>
        <dbReference type="EC" id="2.1.1.63"/>
    </reaction>
</comment>
<dbReference type="PROSITE" id="PS00374">
    <property type="entry name" value="MGMT"/>
    <property type="match status" value="1"/>
</dbReference>
<comment type="similarity">
    <text evidence="2 9">Belongs to the MGMT family.</text>
</comment>
<evidence type="ECO:0000256" key="7">
    <source>
        <dbReference type="ARBA" id="ARBA00023204"/>
    </source>
</evidence>
<comment type="function">
    <text evidence="9">Involved in the cellular defense against the biological effects of O6-methylguanine (O6-MeG) and O4-methylthymine (O4-MeT) in DNA. Repairs the methylated nucleobase in DNA by stoichiometrically transferring the methyl group to a cysteine residue in the enzyme. This is a suicide reaction: the enzyme is irreversibly inactivated.</text>
</comment>
<feature type="domain" description="Methylated-DNA-[protein]-cysteine S-methyltransferase DNA binding" evidence="11">
    <location>
        <begin position="91"/>
        <end position="169"/>
    </location>
</feature>
<keyword evidence="5 9" id="KW-0808">Transferase</keyword>
<evidence type="ECO:0000259" key="12">
    <source>
        <dbReference type="Pfam" id="PF02870"/>
    </source>
</evidence>
<name>A0A839QXB7_9MICO</name>
<dbReference type="AlphaFoldDB" id="A0A839QXB7"/>
<dbReference type="GO" id="GO:0006307">
    <property type="term" value="P:DNA alkylation repair"/>
    <property type="evidence" value="ECO:0007669"/>
    <property type="project" value="UniProtKB-UniRule"/>
</dbReference>
<dbReference type="GO" id="GO:0005737">
    <property type="term" value="C:cytoplasm"/>
    <property type="evidence" value="ECO:0007669"/>
    <property type="project" value="UniProtKB-SubCell"/>
</dbReference>
<evidence type="ECO:0000256" key="2">
    <source>
        <dbReference type="ARBA" id="ARBA00008711"/>
    </source>
</evidence>
<dbReference type="SUPFAM" id="SSF46767">
    <property type="entry name" value="Methylated DNA-protein cysteine methyltransferase, C-terminal domain"/>
    <property type="match status" value="1"/>
</dbReference>
<dbReference type="EC" id="2.1.1.63" evidence="9"/>
<keyword evidence="4 9" id="KW-0489">Methyltransferase</keyword>
<dbReference type="CDD" id="cd06445">
    <property type="entry name" value="ATase"/>
    <property type="match status" value="1"/>
</dbReference>
<evidence type="ECO:0000313" key="13">
    <source>
        <dbReference type="EMBL" id="MBB3022621.1"/>
    </source>
</evidence>
<evidence type="ECO:0000256" key="10">
    <source>
        <dbReference type="SAM" id="MobiDB-lite"/>
    </source>
</evidence>
<organism evidence="13 14">
    <name type="scientific">Helcobacillus massiliensis</name>
    <dbReference type="NCBI Taxonomy" id="521392"/>
    <lineage>
        <taxon>Bacteria</taxon>
        <taxon>Bacillati</taxon>
        <taxon>Actinomycetota</taxon>
        <taxon>Actinomycetes</taxon>
        <taxon>Micrococcales</taxon>
        <taxon>Dermabacteraceae</taxon>
        <taxon>Helcobacillus</taxon>
    </lineage>
</organism>
<evidence type="ECO:0000256" key="5">
    <source>
        <dbReference type="ARBA" id="ARBA00022679"/>
    </source>
</evidence>
<dbReference type="SUPFAM" id="SSF53155">
    <property type="entry name" value="Methylated DNA-protein cysteine methyltransferase domain"/>
    <property type="match status" value="1"/>
</dbReference>
<dbReference type="GO" id="GO:0003908">
    <property type="term" value="F:methylated-DNA-[protein]-cysteine S-methyltransferase activity"/>
    <property type="evidence" value="ECO:0007669"/>
    <property type="project" value="UniProtKB-UniRule"/>
</dbReference>
<dbReference type="Proteomes" id="UP000568050">
    <property type="component" value="Unassembled WGS sequence"/>
</dbReference>
<dbReference type="InterPro" id="IPR001497">
    <property type="entry name" value="MethylDNA_cys_MeTrfase_AS"/>
</dbReference>
<dbReference type="RefSeq" id="WP_183374818.1">
    <property type="nucleotide sequence ID" value="NZ_CBCSFZ010000019.1"/>
</dbReference>
<dbReference type="PANTHER" id="PTHR10815">
    <property type="entry name" value="METHYLATED-DNA--PROTEIN-CYSTEINE METHYLTRANSFERASE"/>
    <property type="match status" value="1"/>
</dbReference>
<comment type="subcellular location">
    <subcellularLocation>
        <location evidence="9">Cytoplasm</location>
    </subcellularLocation>
</comment>
<dbReference type="Gene3D" id="3.30.160.70">
    <property type="entry name" value="Methylated DNA-protein cysteine methyltransferase domain"/>
    <property type="match status" value="1"/>
</dbReference>
<evidence type="ECO:0000256" key="6">
    <source>
        <dbReference type="ARBA" id="ARBA00022763"/>
    </source>
</evidence>
<dbReference type="InterPro" id="IPR023546">
    <property type="entry name" value="MGMT"/>
</dbReference>
<feature type="active site" description="Nucleophile; methyl group acceptor" evidence="9">
    <location>
        <position position="141"/>
    </location>
</feature>
<comment type="catalytic activity">
    <reaction evidence="8 9">
        <text>a 6-O-methyl-2'-deoxyguanosine in DNA + L-cysteinyl-[protein] = S-methyl-L-cysteinyl-[protein] + a 2'-deoxyguanosine in DNA</text>
        <dbReference type="Rhea" id="RHEA:24000"/>
        <dbReference type="Rhea" id="RHEA-COMP:10131"/>
        <dbReference type="Rhea" id="RHEA-COMP:10132"/>
        <dbReference type="Rhea" id="RHEA-COMP:11367"/>
        <dbReference type="Rhea" id="RHEA-COMP:11368"/>
        <dbReference type="ChEBI" id="CHEBI:29950"/>
        <dbReference type="ChEBI" id="CHEBI:82612"/>
        <dbReference type="ChEBI" id="CHEBI:85445"/>
        <dbReference type="ChEBI" id="CHEBI:85448"/>
        <dbReference type="EC" id="2.1.1.63"/>
    </reaction>
</comment>
<evidence type="ECO:0000256" key="3">
    <source>
        <dbReference type="ARBA" id="ARBA00022490"/>
    </source>
</evidence>
<keyword evidence="6 9" id="KW-0227">DNA damage</keyword>
<keyword evidence="14" id="KW-1185">Reference proteome</keyword>
<evidence type="ECO:0000259" key="11">
    <source>
        <dbReference type="Pfam" id="PF01035"/>
    </source>
</evidence>
<evidence type="ECO:0000256" key="1">
    <source>
        <dbReference type="ARBA" id="ARBA00001286"/>
    </source>
</evidence>
<gene>
    <name evidence="13" type="ORF">FHX50_000869</name>
</gene>
<dbReference type="Pfam" id="PF02870">
    <property type="entry name" value="Methyltransf_1N"/>
    <property type="match status" value="1"/>
</dbReference>
<sequence length="171" mass="18333">MTAERVIDSPLGRLLLTATDRGVSAVSFEADLDVPRDADRSSPQRDCAPSSGQHPSAAHHLERAEAELAEFFAGERRGFTVPLAPPATTELRRAVHNHLAQIPYGTTRTYTQVADSVGRPRATRAIGSACGSNPLPILVPCHRVLRADGSLGGYRGGLEAKRMLLDLESGR</sequence>
<protein>
    <recommendedName>
        <fullName evidence="9">Methylated-DNA--protein-cysteine methyltransferase</fullName>
        <ecNumber evidence="9">2.1.1.63</ecNumber>
    </recommendedName>
    <alternativeName>
        <fullName evidence="9">6-O-methylguanine-DNA methyltransferase</fullName>
        <shortName evidence="9">MGMT</shortName>
    </alternativeName>
    <alternativeName>
        <fullName evidence="9">O-6-methylguanine-DNA-alkyltransferase</fullName>
    </alternativeName>
</protein>
<evidence type="ECO:0000256" key="9">
    <source>
        <dbReference type="HAMAP-Rule" id="MF_00772"/>
    </source>
</evidence>
<dbReference type="InterPro" id="IPR036217">
    <property type="entry name" value="MethylDNA_cys_MeTrfase_DNAb"/>
</dbReference>